<dbReference type="Proteomes" id="UP000501830">
    <property type="component" value="Chromosome"/>
</dbReference>
<feature type="transmembrane region" description="Helical" evidence="1">
    <location>
        <begin position="61"/>
        <end position="83"/>
    </location>
</feature>
<feature type="transmembrane region" description="Helical" evidence="1">
    <location>
        <begin position="174"/>
        <end position="198"/>
    </location>
</feature>
<accession>A0A6G7WGK5</accession>
<protein>
    <submittedName>
        <fullName evidence="2">DUF975 family protein</fullName>
    </submittedName>
</protein>
<dbReference type="EMBL" id="CP049889">
    <property type="protein sequence ID" value="QIK51386.1"/>
    <property type="molecule type" value="Genomic_DNA"/>
</dbReference>
<feature type="transmembrane region" description="Helical" evidence="1">
    <location>
        <begin position="116"/>
        <end position="137"/>
    </location>
</feature>
<feature type="transmembrane region" description="Helical" evidence="1">
    <location>
        <begin position="210"/>
        <end position="231"/>
    </location>
</feature>
<dbReference type="PANTHER" id="PTHR40076:SF1">
    <property type="entry name" value="MEMBRANE PROTEIN"/>
    <property type="match status" value="1"/>
</dbReference>
<keyword evidence="1" id="KW-0472">Membrane</keyword>
<sequence length="246" mass="28464">MLMKNSDLRRQGRENLRGNYLVSLANFSIISVIGVVLQSFYSPEFGNSVAEFTSNSPVLTFILSMVTSFIMALLMLGLHWGFLDIQDGERMTVGHIFLPYKFNPIKVVSYTFRKQLWITLWSLLFIVPGVIKTYAWAMADYIYYEEPELPNREIMAKSEALMQGHKWRLFRLEFYYIMISLLPLLFWLGGLLYFSLNVSEGPEQCMGIEFIWILAGIFVVLLLTAILVLLIEPRRNSARAAFYTHL</sequence>
<dbReference type="GeneID" id="94552531"/>
<keyword evidence="1" id="KW-1133">Transmembrane helix</keyword>
<keyword evidence="3" id="KW-1185">Reference proteome</keyword>
<dbReference type="RefSeq" id="WP_166062441.1">
    <property type="nucleotide sequence ID" value="NZ_CP049889.1"/>
</dbReference>
<organism evidence="2 3">
    <name type="scientific">Jeotgalibaca porci</name>
    <dbReference type="NCBI Taxonomy" id="1868793"/>
    <lineage>
        <taxon>Bacteria</taxon>
        <taxon>Bacillati</taxon>
        <taxon>Bacillota</taxon>
        <taxon>Bacilli</taxon>
        <taxon>Lactobacillales</taxon>
        <taxon>Carnobacteriaceae</taxon>
        <taxon>Jeotgalibaca</taxon>
    </lineage>
</organism>
<evidence type="ECO:0000313" key="2">
    <source>
        <dbReference type="EMBL" id="QIK51386.1"/>
    </source>
</evidence>
<proteinExistence type="predicted"/>
<gene>
    <name evidence="2" type="ORF">G7058_04520</name>
</gene>
<dbReference type="AlphaFoldDB" id="A0A6G7WGK5"/>
<evidence type="ECO:0000313" key="3">
    <source>
        <dbReference type="Proteomes" id="UP000501830"/>
    </source>
</evidence>
<keyword evidence="1" id="KW-0812">Transmembrane</keyword>
<dbReference type="KEGG" id="jpo:G7058_04520"/>
<dbReference type="PANTHER" id="PTHR40076">
    <property type="entry name" value="MEMBRANE PROTEIN-RELATED"/>
    <property type="match status" value="1"/>
</dbReference>
<evidence type="ECO:0000256" key="1">
    <source>
        <dbReference type="SAM" id="Phobius"/>
    </source>
</evidence>
<name>A0A6G7WGK5_9LACT</name>
<dbReference type="InterPro" id="IPR010380">
    <property type="entry name" value="DUF975"/>
</dbReference>
<feature type="transmembrane region" description="Helical" evidence="1">
    <location>
        <begin position="20"/>
        <end position="41"/>
    </location>
</feature>
<reference evidence="2 3" key="1">
    <citation type="journal article" date="2017" name="Int. J. Syst. Evol. Microbiol.">
        <title>Jeotgalibaca porci sp. nov. and Jeotgalibaca arthritidis sp. nov., isolated from pigs, and emended description of the genus Jeotgalibaca.</title>
        <authorList>
            <person name="Zamora L."/>
            <person name="Perez-Sancho M."/>
            <person name="Dominguez L."/>
            <person name="Fernandez-Garayzabal J.F."/>
            <person name="Vela A.I."/>
        </authorList>
    </citation>
    <scope>NUCLEOTIDE SEQUENCE [LARGE SCALE GENOMIC DNA]</scope>
    <source>
        <strain evidence="2 3">CCUG 69148</strain>
    </source>
</reference>